<dbReference type="GO" id="GO:0044550">
    <property type="term" value="P:secondary metabolite biosynthetic process"/>
    <property type="evidence" value="ECO:0007669"/>
    <property type="project" value="TreeGrafter"/>
</dbReference>
<evidence type="ECO:0000259" key="7">
    <source>
        <dbReference type="PROSITE" id="PS50075"/>
    </source>
</evidence>
<dbReference type="Gene3D" id="2.30.38.10">
    <property type="entry name" value="Luciferase, Domain 3"/>
    <property type="match status" value="1"/>
</dbReference>
<dbReference type="PROSITE" id="PS00455">
    <property type="entry name" value="AMP_BINDING"/>
    <property type="match status" value="3"/>
</dbReference>
<dbReference type="SUPFAM" id="SSF47336">
    <property type="entry name" value="ACP-like"/>
    <property type="match status" value="3"/>
</dbReference>
<dbReference type="Gene3D" id="3.30.300.30">
    <property type="match status" value="3"/>
</dbReference>
<dbReference type="Pfam" id="PF00501">
    <property type="entry name" value="AMP-binding"/>
    <property type="match status" value="3"/>
</dbReference>
<dbReference type="GO" id="GO:0008610">
    <property type="term" value="P:lipid biosynthetic process"/>
    <property type="evidence" value="ECO:0007669"/>
    <property type="project" value="UniProtKB-ARBA"/>
</dbReference>
<sequence length="3722" mass="391372">MHAGQKRYPLTAAQQGVWFAQKLNPEHGFTVSEYLEIHGPVDPATFARALERTVAEAETSQMRFVSDDDGVWQYPAPGPGLVEADLGDHADPLAAARSWMERDLALGFELEHSPMSSDALLRLADDHWIYYQRCHHLVGDGVSGGLFTARLAAVYSALVAGEEVPPTPFGSLADYLDADARYRASPAYDRDREYWTARLAGVTPVGLADGEAPASDTPVRHPAVLSPALLERLRRVAREHTSTWTMVLTAAVAVYLHLHSGSPTVPIGFPTAARKDPRMRATPGTTSNVLALVVDLDPTVTFGEAVRRTTAEGRRALKHQQYRQEDIVRDLGRVGEAAQLADVSVNIMSFDYSLNFGGHPVRAHNLANGAVDDIEVAVIDRGDGGPVQLEIFANDALHDADGVAAHMSRLLRLLDTLTADPSARLARVDLLSPSERAAGRAAPARPSGVDGVVERVRAVAAAAPGSIAVTDDDGPHRYDVVVARAAALSRELADRGVGPDDVVALTAHPGAGYVVAVLGVLGAGAAWVPLDPSDPPARAHDRLRASGAVAVVHTAPQVPPPDTRGLPLSAVPGQGTDPDRAPVRGAAHDLAYVLFTSGSTGVPKGAMVHRAGMVNHLEAKIEDCGLGATDTVVQNAPLTFDVSIWQMLAPLLVGGRTRIVSRELAADPARLLAVCAAEGVTVLELVPSVLRTVLEAWDDAGASEVPDLTALRWLMVTGEALPAELVRRFSAHRPGIPMINAYGPTECSDDVTHAVLAAGEVPPAGAVPIGRAVRNTGLYVLDGALRPVPPGLPGELYVGGDGVGRGYLDDPARTAATFPADPFSARPGRRMYATGDVVRTLPDGSLVFLHRRDDQVKIRGQRIEPGEVEAVLADLPQVRRIAVTVRERGPADLQLVAHVVPAHPGVTADELRAAAAALLPEAMVPGAVVVVDAFPYTANGKLDRDRLPPPPERAAGRAARTAGETLLVELFAEVLGLPVEQVGVDDGFFALGGHSLLAGRLLSRMRHRTGATVGLRTLFEHPTPAGLAAALDDPAPTSTSSAAPSAPVPVTPQRPEHLPLSASQRRLWFLERLHPSAGAYNVPLALRLHGSLDPDALRAALRDVAARHESLRTVFPSDGEEPRQVVLDPGDAAVHAAADPEVEDVDAPGLPARLEAAAAAGFDLAARPPMRVRCWRVGPAEHVLLVVLHHVAADGWSLVPFLRDLATAYRARRDGVAPAWAGAAVQYADVALAQQAALGSADDPDGPLAAQLGYWRDALAGLPEVLQLPVDHPRPAVASHRGARVPWSLPAPVRARLAALAAEHRTSLFMVLHAAVAALLTRLGAGTDVPVGTVVAGRADEDVADVVGFLTNTLVLRTDTSGDPAFTELLARVRERDLEAFDHQDLPFDTLVESLNPARSLSHHPLFAVLLVLQNTPDPDLALSGLTVAHEPVPVPIAKFDLWFDLREEIDADGAPALTGEIEFATDLFETRSVELLGERLRAVLEAVADDPRRRLGDLPVLVPGERERLLTDGNDTARRGAPGLPQDRLRARAAERPDAVALVHGATSSTYGELAARARRLGRRLRASGAGPERVVAVCPRAGADTAVALWGVWEAGAAYLPLGRDLPRDRIAFLLRDGAATCVLADEPSPALRDAAASAGIELLGVDGPDGPEPDVGTDADLAPVPGPDALAYVIHTSGSTGTPKGVAVSYAAVDDLLAWSEGYFAPGELSRVLFATALGFDVSVFELFAPLAAGGTVEVVEDLTVLGERGGWSGGLVSGVPSVLAHVLDGDVALHVSTVVTAGEAQPASLVERLRTVAPGSDVVNLYGPTEATVYCLGRRSGRSGTPAVVPAGRPLAGTRAYVLDDRLHPVPPGVAGELHIAGPCLARGYTGRPGLTADRFVADPFGPAGTRMYRTGDLVRRTPDGELVYLGRRDDQVKIRGVRIELGEVEAALAGLPGIAAAAAAVRPGTGGDPRLVGYVVPAGSAPDPTAVRAALGSSLPRFLVPDVVTVLEDLPRNANGKLDRTALPAPDTGPASGPGAPGRPAATAHEALVCRVVAELLGRDTVGADDDFFALGGHSLLATRLIARLRGVLGVELPLRSVFSTPTPAGIATALAGAGTGDAPVRPRHHEHPIPLSAGQARLWMLDRLGVPDGAYTVPIGVRLRGALDTAALAGAVGDVVARHEPLRTLYAAGHPRPHQRILPAGAAAERIAARVRPEPVGRAELADRLAGAAAVPFDLAADLPVVPRLFRLADDEHVLVLAVHHIAADGWSLAPLLRDLGAAYRARVEAPLDPRPAWPELPVRYVDYAAWQAETLGETSDPDSVAARELAHWRSQLAGLPDTVTLPAARPRPAVPGHGSDRVDWRIGPERHAALRALARRHGTTLFTVVSAALSGLLTRLGAGTDIAHGTVVAGRTDEALDDLVGFFVNTLVLRTDTAGDPTLAELLDRAHRVSLEALGHQALPFERLVDELAPARSMARHPLFQIMLVVQNVDEPDLDLPGVTASEVDLGVGAAKFDLNLDLREHHDADGVPSGVDGVVTLARDLFDAETVAETCARLDRLLDAMVTDGGLRLSEVDLLSASERRVALGAAPTAAVPGPGSSGTTLVDGFEATVRAYPDAVAVTDGPRTLTYRELDAYADELAATLVDGHGVAPDRRVALLLPRCADLVVGILGVLKAGGAYLPLDPDQPAGRIADLVADAAPDLVVTAPSVSGTQLPPGTAVITLDTAHRPVPAPVERRERVRPTGADAAYVIYTSGSTGRPKGVVVTHDCVVRLFTHTAAEFAVGPSDVWTLFHSYAFDFSVWEIWGPLLHGGRLVVVPYDTSRSPEAMLRLLVDERVTVLNQTPSAFDQLMAADAADPGLGDRLVLREIVFGGEALDPGRLATWFRRHADDAPRLTNMYGITETTVHVTRLPLTAADARPGTASVIGGPIADLRALVLDEHLAPLPPEVPGELYVSGGGVARGYLHRPGLTAGRFVADPFGSGTRMYRTGDVVRRRRDGGLEFVGRADHQVKVRGFRIEPGEVEAALTARPGVLASHVAARELPSGETALVAWAVAAPDGPPVDGPGLRAELTGVLPGHMVPAVIEVRGSFPLTPNGKLDRAALATPRVTAGTDGATAGSPRERLVAAAVAEILGLDAVGLDDGFFDLGGDSIGAIQLVARIRSDDLVLTPRDVFEHRTARALAAVAQEPDTQVRVADDAVGDVPATPMMRWLGTAPATDGFHQSRLVGLPPGIDPADLTAALQDVVDHHDALRLRRDPGTGVVSVGPVGSVRAADLLRRVDVAGEPGADRAGRERDEARAARSRLAPARGRVLEVVHLDAGPHEPGRLLLLAHHLVVDEVSWRILLPDLAAAWRGRAAGQDTTFTPPATSYRGWARSLADAAGDPYWQAQRGYWRQVLDAADGDPLDALVLDPARDTLATAETATATLAPGETELLLTTLPSAFRARVDEVLLTGLALAVRHRHGTDRPVRVEVESHGRDTAPSGADLSRTVGWFTTLYPVRLDPPAVDWPELLAGGAACGPALKDVKEGLRAVPDGGLGFGLLRWLDPDAGAELGSLPSPPIALNYLGRAGVADDGGAAWSPLPEPEVAVADAALPLAHVLEINAVTEVTEHGPRFRVHATYAPALLGRDDVESLLRDWLAALRGLTAHAAAGGAGGLTPSDLSLVSIDQATIDLIEDDDGGFEDGFDQTDETDDQIDDEFVGDRSGRGDPLRAAGRARTGTPAGRYGS</sequence>
<accession>A0A4Q7V515</accession>
<dbReference type="InterPro" id="IPR001242">
    <property type="entry name" value="Condensation_dom"/>
</dbReference>
<feature type="compositionally biased region" description="Low complexity" evidence="6">
    <location>
        <begin position="2013"/>
        <end position="2029"/>
    </location>
</feature>
<dbReference type="Gene3D" id="3.30.559.30">
    <property type="entry name" value="Nonribosomal peptide synthetase, condensation domain"/>
    <property type="match status" value="4"/>
</dbReference>
<name>A0A4Q7V515_PSEST</name>
<reference evidence="8 9" key="1">
    <citation type="submission" date="2019-02" db="EMBL/GenBank/DDBJ databases">
        <title>Sequencing the genomes of 1000 actinobacteria strains.</title>
        <authorList>
            <person name="Klenk H.-P."/>
        </authorList>
    </citation>
    <scope>NUCLEOTIDE SEQUENCE [LARGE SCALE GENOMIC DNA]</scope>
    <source>
        <strain evidence="8 9">DSM 45779</strain>
    </source>
</reference>
<dbReference type="PANTHER" id="PTHR45527:SF1">
    <property type="entry name" value="FATTY ACID SYNTHASE"/>
    <property type="match status" value="1"/>
</dbReference>
<feature type="compositionally biased region" description="Low complexity" evidence="6">
    <location>
        <begin position="1026"/>
        <end position="1045"/>
    </location>
</feature>
<dbReference type="FunFam" id="1.10.1200.10:FF:000016">
    <property type="entry name" value="Non-ribosomal peptide synthase"/>
    <property type="match status" value="1"/>
</dbReference>
<keyword evidence="3" id="KW-0597">Phosphoprotein</keyword>
<dbReference type="SUPFAM" id="SSF56801">
    <property type="entry name" value="Acetyl-CoA synthetase-like"/>
    <property type="match status" value="3"/>
</dbReference>
<keyword evidence="9" id="KW-1185">Reference proteome</keyword>
<dbReference type="InterPro" id="IPR010071">
    <property type="entry name" value="AA_adenyl_dom"/>
</dbReference>
<evidence type="ECO:0000256" key="2">
    <source>
        <dbReference type="ARBA" id="ARBA00022450"/>
    </source>
</evidence>
<dbReference type="GO" id="GO:0017000">
    <property type="term" value="P:antibiotic biosynthetic process"/>
    <property type="evidence" value="ECO:0007669"/>
    <property type="project" value="UniProtKB-KW"/>
</dbReference>
<evidence type="ECO:0000256" key="6">
    <source>
        <dbReference type="SAM" id="MobiDB-lite"/>
    </source>
</evidence>
<dbReference type="InterPro" id="IPR020845">
    <property type="entry name" value="AMP-binding_CS"/>
</dbReference>
<keyword evidence="4" id="KW-0677">Repeat</keyword>
<dbReference type="PANTHER" id="PTHR45527">
    <property type="entry name" value="NONRIBOSOMAL PEPTIDE SYNTHETASE"/>
    <property type="match status" value="1"/>
</dbReference>
<feature type="region of interest" description="Disordered" evidence="6">
    <location>
        <begin position="3672"/>
        <end position="3722"/>
    </location>
</feature>
<dbReference type="PROSITE" id="PS00012">
    <property type="entry name" value="PHOSPHOPANTETHEINE"/>
    <property type="match status" value="2"/>
</dbReference>
<feature type="domain" description="Carrier" evidence="7">
    <location>
        <begin position="958"/>
        <end position="1035"/>
    </location>
</feature>
<feature type="domain" description="Carrier" evidence="7">
    <location>
        <begin position="2029"/>
        <end position="2104"/>
    </location>
</feature>
<dbReference type="FunFam" id="2.30.38.10:FF:000001">
    <property type="entry name" value="Non-ribosomal peptide synthetase PvdI"/>
    <property type="match status" value="1"/>
</dbReference>
<organism evidence="8 9">
    <name type="scientific">Pseudonocardia sediminis</name>
    <dbReference type="NCBI Taxonomy" id="1397368"/>
    <lineage>
        <taxon>Bacteria</taxon>
        <taxon>Bacillati</taxon>
        <taxon>Actinomycetota</taxon>
        <taxon>Actinomycetes</taxon>
        <taxon>Pseudonocardiales</taxon>
        <taxon>Pseudonocardiaceae</taxon>
        <taxon>Pseudonocardia</taxon>
    </lineage>
</organism>
<evidence type="ECO:0000256" key="4">
    <source>
        <dbReference type="ARBA" id="ARBA00022737"/>
    </source>
</evidence>
<dbReference type="GO" id="GO:0043041">
    <property type="term" value="P:amino acid activation for nonribosomal peptide biosynthetic process"/>
    <property type="evidence" value="ECO:0007669"/>
    <property type="project" value="TreeGrafter"/>
</dbReference>
<dbReference type="InterPro" id="IPR020806">
    <property type="entry name" value="PKS_PP-bd"/>
</dbReference>
<dbReference type="Gene3D" id="1.10.1200.10">
    <property type="entry name" value="ACP-like"/>
    <property type="match status" value="3"/>
</dbReference>
<dbReference type="InterPro" id="IPR042099">
    <property type="entry name" value="ANL_N_sf"/>
</dbReference>
<gene>
    <name evidence="8" type="ORF">EV383_5595</name>
</gene>
<dbReference type="PROSITE" id="PS00387">
    <property type="entry name" value="PPASE"/>
    <property type="match status" value="1"/>
</dbReference>
<proteinExistence type="predicted"/>
<dbReference type="Pfam" id="PF00550">
    <property type="entry name" value="PP-binding"/>
    <property type="match status" value="3"/>
</dbReference>
<keyword evidence="5" id="KW-0045">Antibiotic biosynthesis</keyword>
<dbReference type="InterPro" id="IPR036736">
    <property type="entry name" value="ACP-like_sf"/>
</dbReference>
<dbReference type="InterPro" id="IPR006162">
    <property type="entry name" value="Ppantetheine_attach_site"/>
</dbReference>
<dbReference type="EMBL" id="SHKL01000001">
    <property type="protein sequence ID" value="RZT88651.1"/>
    <property type="molecule type" value="Genomic_DNA"/>
</dbReference>
<dbReference type="InterPro" id="IPR023213">
    <property type="entry name" value="CAT-like_dom_sf"/>
</dbReference>
<dbReference type="GO" id="GO:0072330">
    <property type="term" value="P:monocarboxylic acid biosynthetic process"/>
    <property type="evidence" value="ECO:0007669"/>
    <property type="project" value="UniProtKB-ARBA"/>
</dbReference>
<evidence type="ECO:0000313" key="8">
    <source>
        <dbReference type="EMBL" id="RZT88651.1"/>
    </source>
</evidence>
<dbReference type="Proteomes" id="UP000291591">
    <property type="component" value="Unassembled WGS sequence"/>
</dbReference>
<dbReference type="FunFam" id="3.40.50.12780:FF:000012">
    <property type="entry name" value="Non-ribosomal peptide synthetase"/>
    <property type="match status" value="1"/>
</dbReference>
<dbReference type="SUPFAM" id="SSF52777">
    <property type="entry name" value="CoA-dependent acyltransferases"/>
    <property type="match status" value="8"/>
</dbReference>
<dbReference type="InterPro" id="IPR045851">
    <property type="entry name" value="AMP-bd_C_sf"/>
</dbReference>
<dbReference type="Gene3D" id="3.30.559.10">
    <property type="entry name" value="Chloramphenicol acetyltransferase-like domain"/>
    <property type="match status" value="4"/>
</dbReference>
<dbReference type="Gene3D" id="3.40.50.980">
    <property type="match status" value="2"/>
</dbReference>
<dbReference type="NCBIfam" id="TIGR01720">
    <property type="entry name" value="NRPS-para261"/>
    <property type="match status" value="1"/>
</dbReference>
<evidence type="ECO:0000256" key="1">
    <source>
        <dbReference type="ARBA" id="ARBA00001957"/>
    </source>
</evidence>
<feature type="compositionally biased region" description="Low complexity" evidence="6">
    <location>
        <begin position="3706"/>
        <end position="3722"/>
    </location>
</feature>
<dbReference type="FunFam" id="3.40.50.980:FF:000002">
    <property type="entry name" value="Enterobactin synthetase component F"/>
    <property type="match status" value="1"/>
</dbReference>
<dbReference type="NCBIfam" id="TIGR01733">
    <property type="entry name" value="AA-adenyl-dom"/>
    <property type="match status" value="3"/>
</dbReference>
<dbReference type="CDD" id="cd17643">
    <property type="entry name" value="A_NRPS_Cytc1-like"/>
    <property type="match status" value="1"/>
</dbReference>
<evidence type="ECO:0000256" key="3">
    <source>
        <dbReference type="ARBA" id="ARBA00022553"/>
    </source>
</evidence>
<feature type="compositionally biased region" description="Basic and acidic residues" evidence="6">
    <location>
        <begin position="3695"/>
        <end position="3704"/>
    </location>
</feature>
<dbReference type="RefSeq" id="WP_165438523.1">
    <property type="nucleotide sequence ID" value="NZ_SHKL01000001.1"/>
</dbReference>
<comment type="caution">
    <text evidence="8">The sequence shown here is derived from an EMBL/GenBank/DDBJ whole genome shotgun (WGS) entry which is preliminary data.</text>
</comment>
<dbReference type="Pfam" id="PF00668">
    <property type="entry name" value="Condensation"/>
    <property type="match status" value="4"/>
</dbReference>
<feature type="region of interest" description="Disordered" evidence="6">
    <location>
        <begin position="2004"/>
        <end position="2029"/>
    </location>
</feature>
<dbReference type="GO" id="GO:0003824">
    <property type="term" value="F:catalytic activity"/>
    <property type="evidence" value="ECO:0007669"/>
    <property type="project" value="InterPro"/>
</dbReference>
<feature type="compositionally biased region" description="Acidic residues" evidence="6">
    <location>
        <begin position="3672"/>
        <end position="3694"/>
    </location>
</feature>
<keyword evidence="2" id="KW-0596">Phosphopantetheine</keyword>
<dbReference type="InterPro" id="IPR009081">
    <property type="entry name" value="PP-bd_ACP"/>
</dbReference>
<dbReference type="CDD" id="cd05930">
    <property type="entry name" value="A_NRPS"/>
    <property type="match status" value="2"/>
</dbReference>
<dbReference type="GO" id="GO:0031177">
    <property type="term" value="F:phosphopantetheine binding"/>
    <property type="evidence" value="ECO:0007669"/>
    <property type="project" value="InterPro"/>
</dbReference>
<dbReference type="InterPro" id="IPR000873">
    <property type="entry name" value="AMP-dep_synth/lig_dom"/>
</dbReference>
<feature type="region of interest" description="Disordered" evidence="6">
    <location>
        <begin position="1026"/>
        <end position="1056"/>
    </location>
</feature>
<dbReference type="Pfam" id="PF13193">
    <property type="entry name" value="AMP-binding_C"/>
    <property type="match status" value="2"/>
</dbReference>
<evidence type="ECO:0000313" key="9">
    <source>
        <dbReference type="Proteomes" id="UP000291591"/>
    </source>
</evidence>
<evidence type="ECO:0000256" key="5">
    <source>
        <dbReference type="ARBA" id="ARBA00023194"/>
    </source>
</evidence>
<protein>
    <submittedName>
        <fullName evidence="8">Non-ribosomal peptide synthase protein (TIGR01720 family)/amino acid adenylation domain-containing protein</fullName>
    </submittedName>
</protein>
<dbReference type="NCBIfam" id="NF003417">
    <property type="entry name" value="PRK04813.1"/>
    <property type="match status" value="4"/>
</dbReference>
<feature type="domain" description="Carrier" evidence="7">
    <location>
        <begin position="3108"/>
        <end position="3182"/>
    </location>
</feature>
<dbReference type="SMART" id="SM00823">
    <property type="entry name" value="PKS_PP"/>
    <property type="match status" value="3"/>
</dbReference>
<dbReference type="InterPro" id="IPR010060">
    <property type="entry name" value="NRPS_synth"/>
</dbReference>
<comment type="cofactor">
    <cofactor evidence="1">
        <name>pantetheine 4'-phosphate</name>
        <dbReference type="ChEBI" id="CHEBI:47942"/>
    </cofactor>
</comment>
<dbReference type="FunFam" id="3.40.50.980:FF:000001">
    <property type="entry name" value="Non-ribosomal peptide synthetase"/>
    <property type="match status" value="1"/>
</dbReference>
<dbReference type="PROSITE" id="PS50075">
    <property type="entry name" value="CARRIER"/>
    <property type="match status" value="3"/>
</dbReference>
<dbReference type="Gene3D" id="3.40.50.12780">
    <property type="entry name" value="N-terminal domain of ligase-like"/>
    <property type="match status" value="2"/>
</dbReference>
<dbReference type="CDD" id="cd19540">
    <property type="entry name" value="LCL_NRPS-like"/>
    <property type="match status" value="2"/>
</dbReference>
<dbReference type="GO" id="GO:0005829">
    <property type="term" value="C:cytosol"/>
    <property type="evidence" value="ECO:0007669"/>
    <property type="project" value="TreeGrafter"/>
</dbReference>
<dbReference type="InterPro" id="IPR025110">
    <property type="entry name" value="AMP-bd_C"/>
</dbReference>